<dbReference type="SUPFAM" id="SSF53822">
    <property type="entry name" value="Periplasmic binding protein-like I"/>
    <property type="match status" value="1"/>
</dbReference>
<dbReference type="GO" id="GO:0003700">
    <property type="term" value="F:DNA-binding transcription factor activity"/>
    <property type="evidence" value="ECO:0007669"/>
    <property type="project" value="TreeGrafter"/>
</dbReference>
<dbReference type="Proteomes" id="UP000249720">
    <property type="component" value="Unassembled WGS sequence"/>
</dbReference>
<dbReference type="PANTHER" id="PTHR30146:SF109">
    <property type="entry name" value="HTH-TYPE TRANSCRIPTIONAL REGULATOR GALS"/>
    <property type="match status" value="1"/>
</dbReference>
<comment type="caution">
    <text evidence="5">The sequence shown here is derived from an EMBL/GenBank/DDBJ whole genome shotgun (WGS) entry which is preliminary data.</text>
</comment>
<dbReference type="SMART" id="SM00354">
    <property type="entry name" value="HTH_LACI"/>
    <property type="match status" value="1"/>
</dbReference>
<keyword evidence="6" id="KW-1185">Reference proteome</keyword>
<proteinExistence type="predicted"/>
<dbReference type="RefSeq" id="WP_111293821.1">
    <property type="nucleotide sequence ID" value="NZ_QKZV01000002.1"/>
</dbReference>
<keyword evidence="3" id="KW-0804">Transcription</keyword>
<evidence type="ECO:0000313" key="6">
    <source>
        <dbReference type="Proteomes" id="UP000249720"/>
    </source>
</evidence>
<evidence type="ECO:0000256" key="1">
    <source>
        <dbReference type="ARBA" id="ARBA00023015"/>
    </source>
</evidence>
<dbReference type="InterPro" id="IPR028082">
    <property type="entry name" value="Peripla_BP_I"/>
</dbReference>
<dbReference type="PANTHER" id="PTHR30146">
    <property type="entry name" value="LACI-RELATED TRANSCRIPTIONAL REPRESSOR"/>
    <property type="match status" value="1"/>
</dbReference>
<dbReference type="AlphaFoldDB" id="A0A2W7S120"/>
<dbReference type="CDD" id="cd01392">
    <property type="entry name" value="HTH_LacI"/>
    <property type="match status" value="1"/>
</dbReference>
<dbReference type="InterPro" id="IPR001761">
    <property type="entry name" value="Peripla_BP/Lac1_sug-bd_dom"/>
</dbReference>
<evidence type="ECO:0000256" key="3">
    <source>
        <dbReference type="ARBA" id="ARBA00023163"/>
    </source>
</evidence>
<gene>
    <name evidence="5" type="ORF">LX80_00864</name>
</gene>
<keyword evidence="1" id="KW-0805">Transcription regulation</keyword>
<feature type="domain" description="HTH lacI-type" evidence="4">
    <location>
        <begin position="6"/>
        <end position="60"/>
    </location>
</feature>
<dbReference type="InterPro" id="IPR000843">
    <property type="entry name" value="HTH_LacI"/>
</dbReference>
<reference evidence="5 6" key="1">
    <citation type="submission" date="2018-06" db="EMBL/GenBank/DDBJ databases">
        <title>Genomic Encyclopedia of Archaeal and Bacterial Type Strains, Phase II (KMG-II): from individual species to whole genera.</title>
        <authorList>
            <person name="Goeker M."/>
        </authorList>
    </citation>
    <scope>NUCLEOTIDE SEQUENCE [LARGE SCALE GENOMIC DNA]</scope>
    <source>
        <strain evidence="5 6">DSM 23241</strain>
    </source>
</reference>
<dbReference type="InterPro" id="IPR010982">
    <property type="entry name" value="Lambda_DNA-bd_dom_sf"/>
</dbReference>
<organism evidence="5 6">
    <name type="scientific">Hydrotalea sandarakina</name>
    <dbReference type="NCBI Taxonomy" id="1004304"/>
    <lineage>
        <taxon>Bacteria</taxon>
        <taxon>Pseudomonadati</taxon>
        <taxon>Bacteroidota</taxon>
        <taxon>Chitinophagia</taxon>
        <taxon>Chitinophagales</taxon>
        <taxon>Chitinophagaceae</taxon>
        <taxon>Hydrotalea</taxon>
    </lineage>
</organism>
<dbReference type="GO" id="GO:0000976">
    <property type="term" value="F:transcription cis-regulatory region binding"/>
    <property type="evidence" value="ECO:0007669"/>
    <property type="project" value="TreeGrafter"/>
</dbReference>
<dbReference type="OrthoDB" id="667031at2"/>
<dbReference type="SUPFAM" id="SSF47413">
    <property type="entry name" value="lambda repressor-like DNA-binding domains"/>
    <property type="match status" value="1"/>
</dbReference>
<evidence type="ECO:0000256" key="2">
    <source>
        <dbReference type="ARBA" id="ARBA00023125"/>
    </source>
</evidence>
<dbReference type="Pfam" id="PF00356">
    <property type="entry name" value="LacI"/>
    <property type="match status" value="1"/>
</dbReference>
<evidence type="ECO:0000313" key="5">
    <source>
        <dbReference type="EMBL" id="PZX64666.1"/>
    </source>
</evidence>
<evidence type="ECO:0000259" key="4">
    <source>
        <dbReference type="PROSITE" id="PS50932"/>
    </source>
</evidence>
<protein>
    <submittedName>
        <fullName evidence="5">LacI family transcriptional regulator</fullName>
    </submittedName>
</protein>
<dbReference type="CDD" id="cd06267">
    <property type="entry name" value="PBP1_LacI_sugar_binding-like"/>
    <property type="match status" value="1"/>
</dbReference>
<keyword evidence="2" id="KW-0238">DNA-binding</keyword>
<dbReference type="EMBL" id="QKZV01000002">
    <property type="protein sequence ID" value="PZX64666.1"/>
    <property type="molecule type" value="Genomic_DNA"/>
</dbReference>
<sequence length="338" mass="38152">MPKSAPTIKEIARKLNISFSTVSRALHDHPSIGLGTKLKVKKLAEELGYEPNQTAVFLQQGKTYTIGVILPHLAESFFPAAISGIEEVAIKNDYVVLLGQSLDSTEREIMLVESMRKHRVDGLIISMAKNTTNYEHFEKLKKSNIPIVFFDCIPSMKEIHTVSCNMISGSIQAVSYLLKKGHRVIGLINGPEKLTASKERLEGYQQALLKNRLKFDPSLVVNSDLTKEGNIKALHEILKNKRKITAIVAFHDNLALDIMQELDITKQEHKPVIVSYANLPMMQFLKYKPNASVEQFPYLQGKKAAEIILDIIKNKNNEQNQNNAFYKIILDSKLIDYH</sequence>
<dbReference type="Gene3D" id="1.10.260.40">
    <property type="entry name" value="lambda repressor-like DNA-binding domains"/>
    <property type="match status" value="1"/>
</dbReference>
<dbReference type="PROSITE" id="PS50932">
    <property type="entry name" value="HTH_LACI_2"/>
    <property type="match status" value="1"/>
</dbReference>
<name>A0A2W7S120_9BACT</name>
<dbReference type="Pfam" id="PF00532">
    <property type="entry name" value="Peripla_BP_1"/>
    <property type="match status" value="1"/>
</dbReference>
<accession>A0A2W7S120</accession>
<dbReference type="Gene3D" id="3.40.50.2300">
    <property type="match status" value="2"/>
</dbReference>